<evidence type="ECO:0000313" key="15">
    <source>
        <dbReference type="Proteomes" id="UP000315700"/>
    </source>
</evidence>
<feature type="binding site" evidence="12">
    <location>
        <position position="334"/>
    </location>
    <ligand>
        <name>UDP-N-acetyl-alpha-D-glucosamine</name>
        <dbReference type="ChEBI" id="CHEBI:57705"/>
    </ligand>
</feature>
<feature type="binding site" evidence="12">
    <location>
        <position position="93"/>
    </location>
    <ligand>
        <name>UDP-N-acetyl-alpha-D-glucosamine</name>
        <dbReference type="ChEBI" id="CHEBI:57705"/>
    </ligand>
</feature>
<dbReference type="InterPro" id="IPR013792">
    <property type="entry name" value="RNA3'P_cycl/enolpyr_Trfase_a/b"/>
</dbReference>
<organism evidence="14 15">
    <name type="scientific">Caulifigura coniformis</name>
    <dbReference type="NCBI Taxonomy" id="2527983"/>
    <lineage>
        <taxon>Bacteria</taxon>
        <taxon>Pseudomonadati</taxon>
        <taxon>Planctomycetota</taxon>
        <taxon>Planctomycetia</taxon>
        <taxon>Planctomycetales</taxon>
        <taxon>Planctomycetaceae</taxon>
        <taxon>Caulifigura</taxon>
    </lineage>
</organism>
<dbReference type="GO" id="GO:0008360">
    <property type="term" value="P:regulation of cell shape"/>
    <property type="evidence" value="ECO:0007669"/>
    <property type="project" value="UniProtKB-KW"/>
</dbReference>
<keyword evidence="8 12" id="KW-0131">Cell cycle</keyword>
<comment type="catalytic activity">
    <reaction evidence="11 12">
        <text>phosphoenolpyruvate + UDP-N-acetyl-alpha-D-glucosamine = UDP-N-acetyl-3-O-(1-carboxyvinyl)-alpha-D-glucosamine + phosphate</text>
        <dbReference type="Rhea" id="RHEA:18681"/>
        <dbReference type="ChEBI" id="CHEBI:43474"/>
        <dbReference type="ChEBI" id="CHEBI:57705"/>
        <dbReference type="ChEBI" id="CHEBI:58702"/>
        <dbReference type="ChEBI" id="CHEBI:68483"/>
        <dbReference type="EC" id="2.5.1.7"/>
    </reaction>
</comment>
<evidence type="ECO:0000256" key="2">
    <source>
        <dbReference type="ARBA" id="ARBA00004752"/>
    </source>
</evidence>
<feature type="modified residue" description="2-(S-cysteinyl)pyruvic acid O-phosphothioketal" evidence="12">
    <location>
        <position position="117"/>
    </location>
</feature>
<dbReference type="GO" id="GO:0005737">
    <property type="term" value="C:cytoplasm"/>
    <property type="evidence" value="ECO:0007669"/>
    <property type="project" value="UniProtKB-SubCell"/>
</dbReference>
<keyword evidence="4 12" id="KW-0132">Cell division</keyword>
<evidence type="ECO:0000256" key="10">
    <source>
        <dbReference type="ARBA" id="ARBA00038367"/>
    </source>
</evidence>
<name>A0A517SGW1_9PLAN</name>
<dbReference type="SUPFAM" id="SSF55205">
    <property type="entry name" value="EPT/RTPC-like"/>
    <property type="match status" value="1"/>
</dbReference>
<dbReference type="GO" id="GO:0009252">
    <property type="term" value="P:peptidoglycan biosynthetic process"/>
    <property type="evidence" value="ECO:0007669"/>
    <property type="project" value="UniProtKB-UniRule"/>
</dbReference>
<comment type="caution">
    <text evidence="12">Lacks conserved residue(s) required for the propagation of feature annotation.</text>
</comment>
<evidence type="ECO:0000256" key="5">
    <source>
        <dbReference type="ARBA" id="ARBA00022679"/>
    </source>
</evidence>
<dbReference type="AlphaFoldDB" id="A0A517SGW1"/>
<evidence type="ECO:0000313" key="14">
    <source>
        <dbReference type="EMBL" id="QDT55352.1"/>
    </source>
</evidence>
<comment type="subcellular location">
    <subcellularLocation>
        <location evidence="1 12">Cytoplasm</location>
    </subcellularLocation>
</comment>
<dbReference type="NCBIfam" id="TIGR01072">
    <property type="entry name" value="murA"/>
    <property type="match status" value="1"/>
</dbReference>
<keyword evidence="12" id="KW-0670">Pyruvate</keyword>
<evidence type="ECO:0000256" key="12">
    <source>
        <dbReference type="HAMAP-Rule" id="MF_00111"/>
    </source>
</evidence>
<keyword evidence="15" id="KW-1185">Reference proteome</keyword>
<dbReference type="InParanoid" id="A0A517SGW1"/>
<evidence type="ECO:0000256" key="11">
    <source>
        <dbReference type="ARBA" id="ARBA00047527"/>
    </source>
</evidence>
<dbReference type="InterPro" id="IPR001986">
    <property type="entry name" value="Enolpyruvate_Tfrase_dom"/>
</dbReference>
<dbReference type="EC" id="2.5.1.7" evidence="12"/>
<dbReference type="EMBL" id="CP036271">
    <property type="protein sequence ID" value="QDT55352.1"/>
    <property type="molecule type" value="Genomic_DNA"/>
</dbReference>
<keyword evidence="5 12" id="KW-0808">Transferase</keyword>
<evidence type="ECO:0000256" key="9">
    <source>
        <dbReference type="ARBA" id="ARBA00023316"/>
    </source>
</evidence>
<dbReference type="PANTHER" id="PTHR43783:SF1">
    <property type="entry name" value="UDP-N-ACETYLGLUCOSAMINE 1-CARBOXYVINYLTRANSFERASE"/>
    <property type="match status" value="1"/>
</dbReference>
<dbReference type="CDD" id="cd01555">
    <property type="entry name" value="UdpNAET"/>
    <property type="match status" value="1"/>
</dbReference>
<dbReference type="InterPro" id="IPR036968">
    <property type="entry name" value="Enolpyruvate_Tfrase_sf"/>
</dbReference>
<dbReference type="GO" id="GO:0008760">
    <property type="term" value="F:UDP-N-acetylglucosamine 1-carboxyvinyltransferase activity"/>
    <property type="evidence" value="ECO:0007669"/>
    <property type="project" value="UniProtKB-UniRule"/>
</dbReference>
<comment type="similarity">
    <text evidence="10 12">Belongs to the EPSP synthase family. MurA subfamily.</text>
</comment>
<dbReference type="GO" id="GO:0019277">
    <property type="term" value="P:UDP-N-acetylgalactosamine biosynthetic process"/>
    <property type="evidence" value="ECO:0007669"/>
    <property type="project" value="InterPro"/>
</dbReference>
<evidence type="ECO:0000256" key="4">
    <source>
        <dbReference type="ARBA" id="ARBA00022618"/>
    </source>
</evidence>
<dbReference type="GO" id="GO:0071555">
    <property type="term" value="P:cell wall organization"/>
    <property type="evidence" value="ECO:0007669"/>
    <property type="project" value="UniProtKB-KW"/>
</dbReference>
<dbReference type="Proteomes" id="UP000315700">
    <property type="component" value="Chromosome"/>
</dbReference>
<dbReference type="RefSeq" id="WP_145031115.1">
    <property type="nucleotide sequence ID" value="NZ_CP036271.1"/>
</dbReference>
<protein>
    <recommendedName>
        <fullName evidence="12">UDP-N-acetylglucosamine 1-carboxyvinyltransferase</fullName>
        <ecNumber evidence="12">2.5.1.7</ecNumber>
    </recommendedName>
    <alternativeName>
        <fullName evidence="12">Enoylpyruvate transferase</fullName>
    </alternativeName>
    <alternativeName>
        <fullName evidence="12">UDP-N-acetylglucosamine enolpyruvyl transferase</fullName>
        <shortName evidence="12">EPT</shortName>
    </alternativeName>
</protein>
<evidence type="ECO:0000256" key="6">
    <source>
        <dbReference type="ARBA" id="ARBA00022960"/>
    </source>
</evidence>
<evidence type="ECO:0000256" key="8">
    <source>
        <dbReference type="ARBA" id="ARBA00023306"/>
    </source>
</evidence>
<evidence type="ECO:0000259" key="13">
    <source>
        <dbReference type="Pfam" id="PF00275"/>
    </source>
</evidence>
<dbReference type="FunCoup" id="A0A517SGW1">
    <property type="interactions" value="444"/>
</dbReference>
<reference evidence="14 15" key="1">
    <citation type="submission" date="2019-02" db="EMBL/GenBank/DDBJ databases">
        <title>Deep-cultivation of Planctomycetes and their phenomic and genomic characterization uncovers novel biology.</title>
        <authorList>
            <person name="Wiegand S."/>
            <person name="Jogler M."/>
            <person name="Boedeker C."/>
            <person name="Pinto D."/>
            <person name="Vollmers J."/>
            <person name="Rivas-Marin E."/>
            <person name="Kohn T."/>
            <person name="Peeters S.H."/>
            <person name="Heuer A."/>
            <person name="Rast P."/>
            <person name="Oberbeckmann S."/>
            <person name="Bunk B."/>
            <person name="Jeske O."/>
            <person name="Meyerdierks A."/>
            <person name="Storesund J.E."/>
            <person name="Kallscheuer N."/>
            <person name="Luecker S."/>
            <person name="Lage O.M."/>
            <person name="Pohl T."/>
            <person name="Merkel B.J."/>
            <person name="Hornburger P."/>
            <person name="Mueller R.-W."/>
            <person name="Bruemmer F."/>
            <person name="Labrenz M."/>
            <person name="Spormann A.M."/>
            <person name="Op den Camp H."/>
            <person name="Overmann J."/>
            <person name="Amann R."/>
            <person name="Jetten M.S.M."/>
            <person name="Mascher T."/>
            <person name="Medema M.H."/>
            <person name="Devos D.P."/>
            <person name="Kaster A.-K."/>
            <person name="Ovreas L."/>
            <person name="Rohde M."/>
            <person name="Galperin M.Y."/>
            <person name="Jogler C."/>
        </authorList>
    </citation>
    <scope>NUCLEOTIDE SEQUENCE [LARGE SCALE GENOMIC DNA]</scope>
    <source>
        <strain evidence="14 15">Pan44</strain>
    </source>
</reference>
<evidence type="ECO:0000256" key="7">
    <source>
        <dbReference type="ARBA" id="ARBA00022984"/>
    </source>
</evidence>
<feature type="binding site" evidence="12">
    <location>
        <begin position="22"/>
        <end position="23"/>
    </location>
    <ligand>
        <name>phosphoenolpyruvate</name>
        <dbReference type="ChEBI" id="CHEBI:58702"/>
    </ligand>
</feature>
<dbReference type="Gene3D" id="3.65.10.10">
    <property type="entry name" value="Enolpyruvate transferase domain"/>
    <property type="match status" value="2"/>
</dbReference>
<dbReference type="PANTHER" id="PTHR43783">
    <property type="entry name" value="UDP-N-ACETYLGLUCOSAMINE 1-CARBOXYVINYLTRANSFERASE"/>
    <property type="match status" value="1"/>
</dbReference>
<proteinExistence type="inferred from homology"/>
<accession>A0A517SGW1</accession>
<comment type="function">
    <text evidence="12">Cell wall formation. Adds enolpyruvyl to UDP-N-acetylglucosamine.</text>
</comment>
<dbReference type="HAMAP" id="MF_00111">
    <property type="entry name" value="MurA"/>
    <property type="match status" value="1"/>
</dbReference>
<evidence type="ECO:0000256" key="3">
    <source>
        <dbReference type="ARBA" id="ARBA00022490"/>
    </source>
</evidence>
<keyword evidence="3 12" id="KW-0963">Cytoplasm</keyword>
<dbReference type="NCBIfam" id="NF006873">
    <property type="entry name" value="PRK09369.1"/>
    <property type="match status" value="1"/>
</dbReference>
<dbReference type="FunFam" id="3.65.10.10:FF:000001">
    <property type="entry name" value="UDP-N-acetylglucosamine 1-carboxyvinyltransferase"/>
    <property type="match status" value="1"/>
</dbReference>
<keyword evidence="9 12" id="KW-0961">Cell wall biogenesis/degradation</keyword>
<feature type="binding site" evidence="12">
    <location>
        <position position="312"/>
    </location>
    <ligand>
        <name>UDP-N-acetyl-alpha-D-glucosamine</name>
        <dbReference type="ChEBI" id="CHEBI:57705"/>
    </ligand>
</feature>
<keyword evidence="6 12" id="KW-0133">Cell shape</keyword>
<evidence type="ECO:0000256" key="1">
    <source>
        <dbReference type="ARBA" id="ARBA00004496"/>
    </source>
</evidence>
<gene>
    <name evidence="12 14" type="primary">murA</name>
    <name evidence="14" type="ORF">Pan44_33950</name>
</gene>
<feature type="binding site" evidence="12">
    <location>
        <begin position="122"/>
        <end position="126"/>
    </location>
    <ligand>
        <name>UDP-N-acetyl-alpha-D-glucosamine</name>
        <dbReference type="ChEBI" id="CHEBI:57705"/>
    </ligand>
</feature>
<dbReference type="GO" id="GO:0051301">
    <property type="term" value="P:cell division"/>
    <property type="evidence" value="ECO:0007669"/>
    <property type="project" value="UniProtKB-KW"/>
</dbReference>
<dbReference type="Pfam" id="PF00275">
    <property type="entry name" value="EPSP_synthase"/>
    <property type="match status" value="1"/>
</dbReference>
<dbReference type="InterPro" id="IPR050068">
    <property type="entry name" value="MurA_subfamily"/>
</dbReference>
<dbReference type="KEGG" id="ccos:Pan44_33950"/>
<dbReference type="OrthoDB" id="9803760at2"/>
<feature type="active site" description="Proton donor" evidence="12">
    <location>
        <position position="117"/>
    </location>
</feature>
<feature type="domain" description="Enolpyruvate transferase" evidence="13">
    <location>
        <begin position="7"/>
        <end position="409"/>
    </location>
</feature>
<dbReference type="UniPathway" id="UPA00219"/>
<keyword evidence="7 12" id="KW-0573">Peptidoglycan synthesis</keyword>
<comment type="pathway">
    <text evidence="2 12">Cell wall biogenesis; peptidoglycan biosynthesis.</text>
</comment>
<dbReference type="InterPro" id="IPR005750">
    <property type="entry name" value="UDP_GlcNAc_COvinyl_MurA"/>
</dbReference>
<sequence length="442" mass="46491">MDMLVIRGGQPLRGTVRTSGAKNAALPIMAACLLTDGPVRLSEVPKLADVDSLSQLLRLLGVDVEATGPQELSLRVIDRQHFTAPYDLVRKMRASICVLGPLVARRGRAKVSLPGGCNIGHRPIDLHLRGLEALGAQIRVEGGYVEASARRLRGATISLAGPCGSTVTGTANIMAAAVLASGVTTITSAALEPEIVDLAEFLNGLGAQITGQGTPEIRIEGVAALSGGKYSVIPDRIEAATLMIAAIATRGEVTITNIQPTHLESVIHLLREAGADIEIEQSGEETRVVAAGRRMLRPIEFSATPYPGVPTDLQAQLTALLTAAAGDSTVTDAVFPNRFMHVSELCRMGARIEHRGDGVVIRGRNRLSGASVMASDLRASAALAVAALAAEGQSVIRRVYHLDRGYERLDLKLQSLGGQVERILDSPDSIPGSDPTAFLKAA</sequence>